<comment type="caution">
    <text evidence="2">The sequence shown here is derived from an EMBL/GenBank/DDBJ whole genome shotgun (WGS) entry which is preliminary data.</text>
</comment>
<feature type="region of interest" description="Disordered" evidence="1">
    <location>
        <begin position="1"/>
        <end position="38"/>
    </location>
</feature>
<evidence type="ECO:0008006" key="4">
    <source>
        <dbReference type="Google" id="ProtNLM"/>
    </source>
</evidence>
<reference evidence="3" key="1">
    <citation type="journal article" date="2019" name="Int. J. Syst. Evol. Microbiol.">
        <title>The Global Catalogue of Microorganisms (GCM) 10K type strain sequencing project: providing services to taxonomists for standard genome sequencing and annotation.</title>
        <authorList>
            <consortium name="The Broad Institute Genomics Platform"/>
            <consortium name="The Broad Institute Genome Sequencing Center for Infectious Disease"/>
            <person name="Wu L."/>
            <person name="Ma J."/>
        </authorList>
    </citation>
    <scope>NUCLEOTIDE SEQUENCE [LARGE SCALE GENOMIC DNA]</scope>
    <source>
        <strain evidence="3">CCUG 53270</strain>
    </source>
</reference>
<feature type="compositionally biased region" description="Polar residues" evidence="1">
    <location>
        <begin position="1"/>
        <end position="16"/>
    </location>
</feature>
<evidence type="ECO:0000313" key="2">
    <source>
        <dbReference type="EMBL" id="MFD1219458.1"/>
    </source>
</evidence>
<name>A0ABW3UEV1_9BACL</name>
<evidence type="ECO:0000313" key="3">
    <source>
        <dbReference type="Proteomes" id="UP001597180"/>
    </source>
</evidence>
<dbReference type="RefSeq" id="WP_377740549.1">
    <property type="nucleotide sequence ID" value="NZ_BAABJG010000063.1"/>
</dbReference>
<keyword evidence="3" id="KW-1185">Reference proteome</keyword>
<proteinExistence type="predicted"/>
<dbReference type="EMBL" id="JBHTLU010000012">
    <property type="protein sequence ID" value="MFD1219458.1"/>
    <property type="molecule type" value="Genomic_DNA"/>
</dbReference>
<dbReference type="Gene3D" id="2.60.200.60">
    <property type="match status" value="1"/>
</dbReference>
<evidence type="ECO:0000256" key="1">
    <source>
        <dbReference type="SAM" id="MobiDB-lite"/>
    </source>
</evidence>
<dbReference type="Proteomes" id="UP001597180">
    <property type="component" value="Unassembled WGS sequence"/>
</dbReference>
<gene>
    <name evidence="2" type="ORF">ACFQ4B_04970</name>
</gene>
<sequence length="75" mass="7315">MNGSRVAINGSTTSERVTCPSGYSAVGGSSGSGSVSSTSRNVYINGTPIACNGDTVRHFSGAGSVTSGSSKVLIA</sequence>
<accession>A0ABW3UEV1</accession>
<organism evidence="2 3">
    <name type="scientific">Paenibacillus vulneris</name>
    <dbReference type="NCBI Taxonomy" id="1133364"/>
    <lineage>
        <taxon>Bacteria</taxon>
        <taxon>Bacillati</taxon>
        <taxon>Bacillota</taxon>
        <taxon>Bacilli</taxon>
        <taxon>Bacillales</taxon>
        <taxon>Paenibacillaceae</taxon>
        <taxon>Paenibacillus</taxon>
    </lineage>
</organism>
<feature type="compositionally biased region" description="Low complexity" evidence="1">
    <location>
        <begin position="21"/>
        <end position="38"/>
    </location>
</feature>
<protein>
    <recommendedName>
        <fullName evidence="4">PaaR repeat-containing protein</fullName>
    </recommendedName>
</protein>